<dbReference type="Gene3D" id="3.30.1050.10">
    <property type="entry name" value="SCP2 sterol-binding domain"/>
    <property type="match status" value="1"/>
</dbReference>
<accession>A0ABW2TUI1</accession>
<dbReference type="Pfam" id="PF01638">
    <property type="entry name" value="HxlR"/>
    <property type="match status" value="1"/>
</dbReference>
<keyword evidence="6" id="KW-1185">Reference proteome</keyword>
<dbReference type="InterPro" id="IPR036390">
    <property type="entry name" value="WH_DNA-bd_sf"/>
</dbReference>
<dbReference type="EMBL" id="JBHTEY010000004">
    <property type="protein sequence ID" value="MFC7616453.1"/>
    <property type="molecule type" value="Genomic_DNA"/>
</dbReference>
<sequence length="217" mass="23392">MRSYGDPCGVACGLDVIGERWALLVVRDLLLGPKRFNDLLAGLRGISPNVLAQRLRELAEHGVLRRRDLPPPARVAVYELTDWGRELEPLLLHLGRWGSQVATPPEGALGVDSIMLSIKAAFDPARASSAPGRVYELRVDTDAYCVQTADGALRVSRDPAPTPPDATLTTDLDTLRALCDHRTTLAAAVDSGSVRLDGAERAQRDLADLLLAPFTPA</sequence>
<keyword evidence="2" id="KW-0238">DNA-binding</keyword>
<evidence type="ECO:0000256" key="3">
    <source>
        <dbReference type="ARBA" id="ARBA00023163"/>
    </source>
</evidence>
<gene>
    <name evidence="5" type="ORF">ACFQV2_26295</name>
</gene>
<protein>
    <submittedName>
        <fullName evidence="5">Winged helix-turn-helix transcriptional regulator</fullName>
    </submittedName>
</protein>
<dbReference type="PROSITE" id="PS51118">
    <property type="entry name" value="HTH_HXLR"/>
    <property type="match status" value="1"/>
</dbReference>
<dbReference type="InterPro" id="IPR036527">
    <property type="entry name" value="SCP2_sterol-bd_dom_sf"/>
</dbReference>
<name>A0ABW2TUI1_9PSEU</name>
<evidence type="ECO:0000313" key="6">
    <source>
        <dbReference type="Proteomes" id="UP001596512"/>
    </source>
</evidence>
<evidence type="ECO:0000259" key="4">
    <source>
        <dbReference type="PROSITE" id="PS51118"/>
    </source>
</evidence>
<organism evidence="5 6">
    <name type="scientific">Actinokineospora soli</name>
    <dbReference type="NCBI Taxonomy" id="1048753"/>
    <lineage>
        <taxon>Bacteria</taxon>
        <taxon>Bacillati</taxon>
        <taxon>Actinomycetota</taxon>
        <taxon>Actinomycetes</taxon>
        <taxon>Pseudonocardiales</taxon>
        <taxon>Pseudonocardiaceae</taxon>
        <taxon>Actinokineospora</taxon>
    </lineage>
</organism>
<comment type="caution">
    <text evidence="5">The sequence shown here is derived from an EMBL/GenBank/DDBJ whole genome shotgun (WGS) entry which is preliminary data.</text>
</comment>
<dbReference type="SUPFAM" id="SSF55718">
    <property type="entry name" value="SCP-like"/>
    <property type="match status" value="1"/>
</dbReference>
<reference evidence="6" key="1">
    <citation type="journal article" date="2019" name="Int. J. Syst. Evol. Microbiol.">
        <title>The Global Catalogue of Microorganisms (GCM) 10K type strain sequencing project: providing services to taxonomists for standard genome sequencing and annotation.</title>
        <authorList>
            <consortium name="The Broad Institute Genomics Platform"/>
            <consortium name="The Broad Institute Genome Sequencing Center for Infectious Disease"/>
            <person name="Wu L."/>
            <person name="Ma J."/>
        </authorList>
    </citation>
    <scope>NUCLEOTIDE SEQUENCE [LARGE SCALE GENOMIC DNA]</scope>
    <source>
        <strain evidence="6">JCM 17695</strain>
    </source>
</reference>
<evidence type="ECO:0000256" key="1">
    <source>
        <dbReference type="ARBA" id="ARBA00023015"/>
    </source>
</evidence>
<dbReference type="InterPro" id="IPR002577">
    <property type="entry name" value="HTH_HxlR"/>
</dbReference>
<dbReference type="PANTHER" id="PTHR33204:SF18">
    <property type="entry name" value="TRANSCRIPTIONAL REGULATORY PROTEIN"/>
    <property type="match status" value="1"/>
</dbReference>
<evidence type="ECO:0000256" key="2">
    <source>
        <dbReference type="ARBA" id="ARBA00023125"/>
    </source>
</evidence>
<dbReference type="Proteomes" id="UP001596512">
    <property type="component" value="Unassembled WGS sequence"/>
</dbReference>
<dbReference type="PANTHER" id="PTHR33204">
    <property type="entry name" value="TRANSCRIPTIONAL REGULATOR, MARR FAMILY"/>
    <property type="match status" value="1"/>
</dbReference>
<evidence type="ECO:0000313" key="5">
    <source>
        <dbReference type="EMBL" id="MFC7616453.1"/>
    </source>
</evidence>
<dbReference type="InterPro" id="IPR036388">
    <property type="entry name" value="WH-like_DNA-bd_sf"/>
</dbReference>
<proteinExistence type="predicted"/>
<keyword evidence="1" id="KW-0805">Transcription regulation</keyword>
<dbReference type="SUPFAM" id="SSF46785">
    <property type="entry name" value="Winged helix' DNA-binding domain"/>
    <property type="match status" value="1"/>
</dbReference>
<feature type="domain" description="HTH hxlR-type" evidence="4">
    <location>
        <begin position="8"/>
        <end position="106"/>
    </location>
</feature>
<keyword evidence="3" id="KW-0804">Transcription</keyword>
<dbReference type="Gene3D" id="1.10.10.10">
    <property type="entry name" value="Winged helix-like DNA-binding domain superfamily/Winged helix DNA-binding domain"/>
    <property type="match status" value="1"/>
</dbReference>